<accession>A0ABQ9DX64</accession>
<dbReference type="SUPFAM" id="SSF53067">
    <property type="entry name" value="Actin-like ATPase domain"/>
    <property type="match status" value="2"/>
</dbReference>
<dbReference type="CDD" id="cd10229">
    <property type="entry name" value="ASKHA_NBD_HSP70_HSPA12"/>
    <property type="match status" value="1"/>
</dbReference>
<dbReference type="Proteomes" id="UP001217089">
    <property type="component" value="Unassembled WGS sequence"/>
</dbReference>
<keyword evidence="2" id="KW-0547">Nucleotide-binding</keyword>
<gene>
    <name evidence="4" type="ORF">KUTeg_024374</name>
</gene>
<reference evidence="4 5" key="1">
    <citation type="submission" date="2022-12" db="EMBL/GenBank/DDBJ databases">
        <title>Chromosome-level genome of Tegillarca granosa.</title>
        <authorList>
            <person name="Kim J."/>
        </authorList>
    </citation>
    <scope>NUCLEOTIDE SEQUENCE [LARGE SCALE GENOMIC DNA]</scope>
    <source>
        <strain evidence="4">Teg-2019</strain>
        <tissue evidence="4">Adductor muscle</tissue>
    </source>
</reference>
<dbReference type="PANTHER" id="PTHR14187:SF5">
    <property type="entry name" value="HEAT SHOCK 70 KDA PROTEIN 12A"/>
    <property type="match status" value="1"/>
</dbReference>
<comment type="caution">
    <text evidence="4">The sequence shown here is derived from an EMBL/GenBank/DDBJ whole genome shotgun (WGS) entry which is preliminary data.</text>
</comment>
<evidence type="ECO:0008006" key="6">
    <source>
        <dbReference type="Google" id="ProtNLM"/>
    </source>
</evidence>
<dbReference type="PANTHER" id="PTHR14187">
    <property type="entry name" value="ALPHA KINASE/ELONGATION FACTOR 2 KINASE"/>
    <property type="match status" value="1"/>
</dbReference>
<evidence type="ECO:0000256" key="1">
    <source>
        <dbReference type="ARBA" id="ARBA00007381"/>
    </source>
</evidence>
<evidence type="ECO:0000256" key="2">
    <source>
        <dbReference type="ARBA" id="ARBA00022741"/>
    </source>
</evidence>
<protein>
    <recommendedName>
        <fullName evidence="6">Heat shock 70 kDa protein 12B</fullName>
    </recommendedName>
</protein>
<keyword evidence="5" id="KW-1185">Reference proteome</keyword>
<evidence type="ECO:0000313" key="4">
    <source>
        <dbReference type="EMBL" id="KAJ8297843.1"/>
    </source>
</evidence>
<proteinExistence type="inferred from homology"/>
<evidence type="ECO:0000256" key="3">
    <source>
        <dbReference type="ARBA" id="ARBA00022840"/>
    </source>
</evidence>
<name>A0ABQ9DX64_TEGGR</name>
<dbReference type="InterPro" id="IPR013126">
    <property type="entry name" value="Hsp_70_fam"/>
</dbReference>
<dbReference type="InterPro" id="IPR043129">
    <property type="entry name" value="ATPase_NBD"/>
</dbReference>
<comment type="similarity">
    <text evidence="1">Belongs to the heat shock protein 70 family.</text>
</comment>
<evidence type="ECO:0000313" key="5">
    <source>
        <dbReference type="Proteomes" id="UP001217089"/>
    </source>
</evidence>
<organism evidence="4 5">
    <name type="scientific">Tegillarca granosa</name>
    <name type="common">Malaysian cockle</name>
    <name type="synonym">Anadara granosa</name>
    <dbReference type="NCBI Taxonomy" id="220873"/>
    <lineage>
        <taxon>Eukaryota</taxon>
        <taxon>Metazoa</taxon>
        <taxon>Spiralia</taxon>
        <taxon>Lophotrochozoa</taxon>
        <taxon>Mollusca</taxon>
        <taxon>Bivalvia</taxon>
        <taxon>Autobranchia</taxon>
        <taxon>Pteriomorphia</taxon>
        <taxon>Arcoida</taxon>
        <taxon>Arcoidea</taxon>
        <taxon>Arcidae</taxon>
        <taxon>Tegillarca</taxon>
    </lineage>
</organism>
<sequence>MTKMAAANPEGEKKEVVLDKKLLVAAIDFGTTYSGFAYMSYNDFADKTTENKDKKVSAPKWSSGQLLSQKTATALLLKPDKSFAYFGFEAEQKYSSLASADDEDDDADIRFGDHTKWYFFRRFKMLLHSNPELRRDTKILDESHKELNAMLVFSECIKYLKNEIYKHINKELSGVKSTDIRYVLTVPAIWDEDSKQFMEEAAVQAGIPLEQLCIALEPEAAAILCKELALERNEADGVASFSKTKAGTKFMVADLGGGTADITVFERQADDSLEEISPASGGPWGGTNVDKEFEIFLKSLLTDKVIDVFKSELTGRIH</sequence>
<dbReference type="Gene3D" id="3.30.420.40">
    <property type="match status" value="1"/>
</dbReference>
<keyword evidence="3" id="KW-0067">ATP-binding</keyword>
<dbReference type="EMBL" id="JARBDR010000923">
    <property type="protein sequence ID" value="KAJ8297843.1"/>
    <property type="molecule type" value="Genomic_DNA"/>
</dbReference>
<dbReference type="Pfam" id="PF00012">
    <property type="entry name" value="HSP70"/>
    <property type="match status" value="1"/>
</dbReference>